<keyword evidence="1" id="KW-0732">Signal</keyword>
<feature type="signal peptide" evidence="1">
    <location>
        <begin position="1"/>
        <end position="35"/>
    </location>
</feature>
<dbReference type="SMART" id="SM00710">
    <property type="entry name" value="PbH1"/>
    <property type="match status" value="8"/>
</dbReference>
<dbReference type="SUPFAM" id="SSF51126">
    <property type="entry name" value="Pectin lyase-like"/>
    <property type="match status" value="1"/>
</dbReference>
<dbReference type="Proteomes" id="UP000629619">
    <property type="component" value="Unassembled WGS sequence"/>
</dbReference>
<proteinExistence type="predicted"/>
<name>A0A919TLY1_9ACTN</name>
<dbReference type="InterPro" id="IPR006626">
    <property type="entry name" value="PbH1"/>
</dbReference>
<dbReference type="Pfam" id="PF13229">
    <property type="entry name" value="Beta_helix"/>
    <property type="match status" value="1"/>
</dbReference>
<evidence type="ECO:0000313" key="3">
    <source>
        <dbReference type="EMBL" id="GIF07087.1"/>
    </source>
</evidence>
<dbReference type="InterPro" id="IPR011050">
    <property type="entry name" value="Pectin_lyase_fold/virulence"/>
</dbReference>
<evidence type="ECO:0000259" key="2">
    <source>
        <dbReference type="Pfam" id="PF13229"/>
    </source>
</evidence>
<gene>
    <name evidence="3" type="ORF">Asi03nite_46250</name>
</gene>
<feature type="domain" description="Right handed beta helix" evidence="2">
    <location>
        <begin position="206"/>
        <end position="362"/>
    </location>
</feature>
<dbReference type="EMBL" id="BOMW01000044">
    <property type="protein sequence ID" value="GIF07087.1"/>
    <property type="molecule type" value="Genomic_DNA"/>
</dbReference>
<reference evidence="3" key="1">
    <citation type="submission" date="2021-01" db="EMBL/GenBank/DDBJ databases">
        <title>Whole genome shotgun sequence of Actinoplanes siamensis NBRC 109076.</title>
        <authorList>
            <person name="Komaki H."/>
            <person name="Tamura T."/>
        </authorList>
    </citation>
    <scope>NUCLEOTIDE SEQUENCE</scope>
    <source>
        <strain evidence="3">NBRC 109076</strain>
    </source>
</reference>
<dbReference type="AlphaFoldDB" id="A0A919TLY1"/>
<accession>A0A919TLY1</accession>
<evidence type="ECO:0000256" key="1">
    <source>
        <dbReference type="SAM" id="SignalP"/>
    </source>
</evidence>
<organism evidence="3 4">
    <name type="scientific">Actinoplanes siamensis</name>
    <dbReference type="NCBI Taxonomy" id="1223317"/>
    <lineage>
        <taxon>Bacteria</taxon>
        <taxon>Bacillati</taxon>
        <taxon>Actinomycetota</taxon>
        <taxon>Actinomycetes</taxon>
        <taxon>Micromonosporales</taxon>
        <taxon>Micromonosporaceae</taxon>
        <taxon>Actinoplanes</taxon>
    </lineage>
</organism>
<feature type="chain" id="PRO_5036903858" description="Right handed beta helix domain-containing protein" evidence="1">
    <location>
        <begin position="36"/>
        <end position="509"/>
    </location>
</feature>
<comment type="caution">
    <text evidence="3">The sequence shown here is derived from an EMBL/GenBank/DDBJ whole genome shotgun (WGS) entry which is preliminary data.</text>
</comment>
<sequence>MRVLPRSISGTLRMGLGFILGVTAVTALTATPAEAADTQYFVDCAAGSDSNSGADSKHPWRTLAKVNALTLGAGDEVAFRSGTTCTGTLTPHGSGTADLPIILRSYGTGNRPQIAGAGARAAILLRNVQGYTIKNLDVTNTGAAPGADQQRVGIYVLLEDYGIGADYRIANVSVHDVNGCDCRYPNPSGGIVFDAAGATTPTGFREVTVTKSTATHVDRTGIGLFSSWQKRAGNPTGPGSAYVPLTDVSINNNQVKDAGGDGVVLLNGVSAVVRDNVVDGFNTRSPDYNLGMYAWNSDDTKFRNNFVSNGFGVGIGYGIEAANFGTVFEYNYSSNNAGGFMFICASDGSSSADDTVRYNISVNDGSSNPYLGVFTLPCGPQPNTQIYNNTVYAPAAPALVLTNGGTAATWTNNIFVGQPAGSTIADPAGTYDHNLFHRVTTPPVHQLNGVTGDPRFVAPGTTADGMKLRTGSPALGAGVKVKAAGGQDYFGNPLPSSGLNIGAYQDAGL</sequence>
<dbReference type="Gene3D" id="2.160.20.10">
    <property type="entry name" value="Single-stranded right-handed beta-helix, Pectin lyase-like"/>
    <property type="match status" value="2"/>
</dbReference>
<evidence type="ECO:0000313" key="4">
    <source>
        <dbReference type="Proteomes" id="UP000629619"/>
    </source>
</evidence>
<keyword evidence="4" id="KW-1185">Reference proteome</keyword>
<protein>
    <recommendedName>
        <fullName evidence="2">Right handed beta helix domain-containing protein</fullName>
    </recommendedName>
</protein>
<dbReference type="InterPro" id="IPR012334">
    <property type="entry name" value="Pectin_lyas_fold"/>
</dbReference>
<dbReference type="InterPro" id="IPR039448">
    <property type="entry name" value="Beta_helix"/>
</dbReference>